<comment type="caution">
    <text evidence="1">The sequence shown here is derived from an EMBL/GenBank/DDBJ whole genome shotgun (WGS) entry which is preliminary data.</text>
</comment>
<dbReference type="InterPro" id="IPR043779">
    <property type="entry name" value="DUF5721"/>
</dbReference>
<dbReference type="Pfam" id="PF18988">
    <property type="entry name" value="DUF5721"/>
    <property type="match status" value="1"/>
</dbReference>
<protein>
    <submittedName>
        <fullName evidence="1">Uncharacterized protein</fullName>
    </submittedName>
</protein>
<dbReference type="EMBL" id="JACOQH010000005">
    <property type="protein sequence ID" value="MBC5753978.1"/>
    <property type="molecule type" value="Genomic_DNA"/>
</dbReference>
<evidence type="ECO:0000313" key="2">
    <source>
        <dbReference type="Proteomes" id="UP000621540"/>
    </source>
</evidence>
<proteinExistence type="predicted"/>
<organism evidence="1 2">
    <name type="scientific">Roseburia yibonii</name>
    <dbReference type="NCBI Taxonomy" id="2763063"/>
    <lineage>
        <taxon>Bacteria</taxon>
        <taxon>Bacillati</taxon>
        <taxon>Bacillota</taxon>
        <taxon>Clostridia</taxon>
        <taxon>Lachnospirales</taxon>
        <taxon>Lachnospiraceae</taxon>
        <taxon>Roseburia</taxon>
    </lineage>
</organism>
<keyword evidence="2" id="KW-1185">Reference proteome</keyword>
<dbReference type="Proteomes" id="UP000621540">
    <property type="component" value="Unassembled WGS sequence"/>
</dbReference>
<gene>
    <name evidence="1" type="ORF">H8Z76_08055</name>
</gene>
<reference evidence="1 2" key="1">
    <citation type="submission" date="2020-08" db="EMBL/GenBank/DDBJ databases">
        <title>Genome public.</title>
        <authorList>
            <person name="Liu C."/>
            <person name="Sun Q."/>
        </authorList>
    </citation>
    <scope>NUCLEOTIDE SEQUENCE [LARGE SCALE GENOMIC DNA]</scope>
    <source>
        <strain evidence="1 2">BX0805</strain>
    </source>
</reference>
<evidence type="ECO:0000313" key="1">
    <source>
        <dbReference type="EMBL" id="MBC5753978.1"/>
    </source>
</evidence>
<accession>A0ABR7IAK4</accession>
<name>A0ABR7IAK4_9FIRM</name>
<sequence>MISLQITDVKDFMAKLLKTDLFDHFLMPEAVITTSVTCHIDGTLNTSFFTTDELDILGLNGLSTAPFSLFRSNCFDLIKGKHTPSYFKFVFMLSPENLKNTLVHSGSSLSENDISGAYLNLHFKDQVLTCTTGVSYRVFSMDRSFENAWDELVCRFLKNHGICHEILS</sequence>
<dbReference type="RefSeq" id="WP_147618644.1">
    <property type="nucleotide sequence ID" value="NZ_JACOQH010000005.1"/>
</dbReference>